<proteinExistence type="predicted"/>
<reference evidence="1 2" key="1">
    <citation type="submission" date="2018-08" db="EMBL/GenBank/DDBJ databases">
        <title>Genome and evolution of the arbuscular mycorrhizal fungus Diversispora epigaea (formerly Glomus versiforme) and its bacterial endosymbionts.</title>
        <authorList>
            <person name="Sun X."/>
            <person name="Fei Z."/>
            <person name="Harrison M."/>
        </authorList>
    </citation>
    <scope>NUCLEOTIDE SEQUENCE [LARGE SCALE GENOMIC DNA]</scope>
    <source>
        <strain evidence="1 2">IT104</strain>
    </source>
</reference>
<organism evidence="1 2">
    <name type="scientific">Diversispora epigaea</name>
    <dbReference type="NCBI Taxonomy" id="1348612"/>
    <lineage>
        <taxon>Eukaryota</taxon>
        <taxon>Fungi</taxon>
        <taxon>Fungi incertae sedis</taxon>
        <taxon>Mucoromycota</taxon>
        <taxon>Glomeromycotina</taxon>
        <taxon>Glomeromycetes</taxon>
        <taxon>Diversisporales</taxon>
        <taxon>Diversisporaceae</taxon>
        <taxon>Diversispora</taxon>
    </lineage>
</organism>
<accession>A0A397H2X6</accession>
<evidence type="ECO:0000313" key="2">
    <source>
        <dbReference type="Proteomes" id="UP000266861"/>
    </source>
</evidence>
<sequence>MYHQNSSNYSPLKTKSIHTCNPISTFFLSKGPRFRELSTMMYVCYIYHDYRKEFNVEMKKIFPKLSDAITYAKSLTDKGEDRGVQFICHEGKHYDSHAKNSVYGRVAVDHVETYLKKPIESRKKMYIVYHYHNYRSESCAELHCAFDKKKKALEFASKLSDEEDNEPVYIFCRGNYFDRSAVNKYGRIAVDSISVGKIKSSEKKIKYFF</sequence>
<protein>
    <submittedName>
        <fullName evidence="1">Uncharacterized protein</fullName>
    </submittedName>
</protein>
<dbReference type="EMBL" id="PQFF01000374">
    <property type="protein sequence ID" value="RHZ54760.1"/>
    <property type="molecule type" value="Genomic_DNA"/>
</dbReference>
<dbReference type="OrthoDB" id="2415683at2759"/>
<keyword evidence="2" id="KW-1185">Reference proteome</keyword>
<evidence type="ECO:0000313" key="1">
    <source>
        <dbReference type="EMBL" id="RHZ54760.1"/>
    </source>
</evidence>
<dbReference type="Proteomes" id="UP000266861">
    <property type="component" value="Unassembled WGS sequence"/>
</dbReference>
<dbReference type="AlphaFoldDB" id="A0A397H2X6"/>
<name>A0A397H2X6_9GLOM</name>
<comment type="caution">
    <text evidence="1">The sequence shown here is derived from an EMBL/GenBank/DDBJ whole genome shotgun (WGS) entry which is preliminary data.</text>
</comment>
<gene>
    <name evidence="1" type="ORF">Glove_423g73</name>
</gene>